<organism evidence="1 2">
    <name type="scientific">Lactococcus lactis</name>
    <dbReference type="NCBI Taxonomy" id="1358"/>
    <lineage>
        <taxon>Bacteria</taxon>
        <taxon>Bacillati</taxon>
        <taxon>Bacillota</taxon>
        <taxon>Bacilli</taxon>
        <taxon>Lactobacillales</taxon>
        <taxon>Streptococcaceae</taxon>
        <taxon>Lactococcus</taxon>
    </lineage>
</organism>
<gene>
    <name evidence="1" type="ORF">P7I04_08245</name>
</gene>
<dbReference type="InterPro" id="IPR019612">
    <property type="entry name" value="Minor_capsid_put"/>
</dbReference>
<protein>
    <submittedName>
        <fullName evidence="1">Minor capsid protein</fullName>
    </submittedName>
</protein>
<accession>A0AAW8UBF2</accession>
<evidence type="ECO:0000313" key="2">
    <source>
        <dbReference type="Proteomes" id="UP001250218"/>
    </source>
</evidence>
<sequence length="113" mass="12881">MSYYQLPPKSAFPHTIEYKNKSGEDNYHKPIYDPSKTIENVWFNLASTFSRSGNNSTEKAPNSSITLVKRYCGSLPNFTNDSLVVFKGKEYKIVLVKELILNGESIGWRLEVV</sequence>
<evidence type="ECO:0000313" key="1">
    <source>
        <dbReference type="EMBL" id="MDT2946032.1"/>
    </source>
</evidence>
<reference evidence="1" key="1">
    <citation type="submission" date="2023-03" db="EMBL/GenBank/DDBJ databases">
        <authorList>
            <person name="Shen W."/>
            <person name="Cai J."/>
        </authorList>
    </citation>
    <scope>NUCLEOTIDE SEQUENCE</scope>
    <source>
        <strain evidence="1">Y37</strain>
    </source>
</reference>
<dbReference type="EMBL" id="JARQDL010000007">
    <property type="protein sequence ID" value="MDT2946032.1"/>
    <property type="molecule type" value="Genomic_DNA"/>
</dbReference>
<dbReference type="Proteomes" id="UP001250218">
    <property type="component" value="Unassembled WGS sequence"/>
</dbReference>
<proteinExistence type="predicted"/>
<dbReference type="Pfam" id="PF10665">
    <property type="entry name" value="Minor_capsid_1"/>
    <property type="match status" value="1"/>
</dbReference>
<dbReference type="AlphaFoldDB" id="A0AAW8UBF2"/>
<name>A0AAW8UBF2_9LACT</name>
<comment type="caution">
    <text evidence="1">The sequence shown here is derived from an EMBL/GenBank/DDBJ whole genome shotgun (WGS) entry which is preliminary data.</text>
</comment>
<dbReference type="RefSeq" id="WP_311843438.1">
    <property type="nucleotide sequence ID" value="NZ_JARQCM010000023.1"/>
</dbReference>